<protein>
    <submittedName>
        <fullName evidence="1">Uncharacterized protein</fullName>
    </submittedName>
</protein>
<evidence type="ECO:0000313" key="2">
    <source>
        <dbReference type="Proteomes" id="UP000499080"/>
    </source>
</evidence>
<evidence type="ECO:0000313" key="1">
    <source>
        <dbReference type="EMBL" id="GBN95472.1"/>
    </source>
</evidence>
<dbReference type="EMBL" id="BGPR01026047">
    <property type="protein sequence ID" value="GBN95472.1"/>
    <property type="molecule type" value="Genomic_DNA"/>
</dbReference>
<keyword evidence="2" id="KW-1185">Reference proteome</keyword>
<sequence length="97" mass="11496">MLRRRRLILHRFSVHQVRIHGRSSVEPGLDLTMFRSQIETLPQSHRCLFPHIIPILTLSSFVVTLEIIFEMIQYDIRIELSTGRFEKSQISFAGYRE</sequence>
<dbReference type="AlphaFoldDB" id="A0A4Y2T4G4"/>
<name>A0A4Y2T4G4_ARAVE</name>
<dbReference type="Proteomes" id="UP000499080">
    <property type="component" value="Unassembled WGS sequence"/>
</dbReference>
<reference evidence="1 2" key="1">
    <citation type="journal article" date="2019" name="Sci. Rep.">
        <title>Orb-weaving spider Araneus ventricosus genome elucidates the spidroin gene catalogue.</title>
        <authorList>
            <person name="Kono N."/>
            <person name="Nakamura H."/>
            <person name="Ohtoshi R."/>
            <person name="Moran D.A.P."/>
            <person name="Shinohara A."/>
            <person name="Yoshida Y."/>
            <person name="Fujiwara M."/>
            <person name="Mori M."/>
            <person name="Tomita M."/>
            <person name="Arakawa K."/>
        </authorList>
    </citation>
    <scope>NUCLEOTIDE SEQUENCE [LARGE SCALE GENOMIC DNA]</scope>
</reference>
<accession>A0A4Y2T4G4</accession>
<comment type="caution">
    <text evidence="1">The sequence shown here is derived from an EMBL/GenBank/DDBJ whole genome shotgun (WGS) entry which is preliminary data.</text>
</comment>
<organism evidence="1 2">
    <name type="scientific">Araneus ventricosus</name>
    <name type="common">Orbweaver spider</name>
    <name type="synonym">Epeira ventricosa</name>
    <dbReference type="NCBI Taxonomy" id="182803"/>
    <lineage>
        <taxon>Eukaryota</taxon>
        <taxon>Metazoa</taxon>
        <taxon>Ecdysozoa</taxon>
        <taxon>Arthropoda</taxon>
        <taxon>Chelicerata</taxon>
        <taxon>Arachnida</taxon>
        <taxon>Araneae</taxon>
        <taxon>Araneomorphae</taxon>
        <taxon>Entelegynae</taxon>
        <taxon>Araneoidea</taxon>
        <taxon>Araneidae</taxon>
        <taxon>Araneus</taxon>
    </lineage>
</organism>
<gene>
    <name evidence="1" type="ORF">AVEN_257026_1</name>
</gene>
<proteinExistence type="predicted"/>